<dbReference type="EMBL" id="JBHSLF010000038">
    <property type="protein sequence ID" value="MFC5345124.1"/>
    <property type="molecule type" value="Genomic_DNA"/>
</dbReference>
<organism evidence="2 3">
    <name type="scientific">Brevundimonas staleyi</name>
    <dbReference type="NCBI Taxonomy" id="74326"/>
    <lineage>
        <taxon>Bacteria</taxon>
        <taxon>Pseudomonadati</taxon>
        <taxon>Pseudomonadota</taxon>
        <taxon>Alphaproteobacteria</taxon>
        <taxon>Caulobacterales</taxon>
        <taxon>Caulobacteraceae</taxon>
        <taxon>Brevundimonas</taxon>
    </lineage>
</organism>
<feature type="compositionally biased region" description="Basic and acidic residues" evidence="1">
    <location>
        <begin position="13"/>
        <end position="28"/>
    </location>
</feature>
<gene>
    <name evidence="2" type="ORF">ACFPIE_14490</name>
</gene>
<evidence type="ECO:0000313" key="3">
    <source>
        <dbReference type="Proteomes" id="UP001596152"/>
    </source>
</evidence>
<reference evidence="3" key="1">
    <citation type="journal article" date="2019" name="Int. J. Syst. Evol. Microbiol.">
        <title>The Global Catalogue of Microorganisms (GCM) 10K type strain sequencing project: providing services to taxonomists for standard genome sequencing and annotation.</title>
        <authorList>
            <consortium name="The Broad Institute Genomics Platform"/>
            <consortium name="The Broad Institute Genome Sequencing Center for Infectious Disease"/>
            <person name="Wu L."/>
            <person name="Ma J."/>
        </authorList>
    </citation>
    <scope>NUCLEOTIDE SEQUENCE [LARGE SCALE GENOMIC DNA]</scope>
    <source>
        <strain evidence="3">JCM 12125</strain>
    </source>
</reference>
<name>A0ABW0FUF7_9CAUL</name>
<evidence type="ECO:0000313" key="2">
    <source>
        <dbReference type="EMBL" id="MFC5345124.1"/>
    </source>
</evidence>
<sequence>MTDPNKPTPEEIESLKDEADALKERAEDDGVIPDEDEIPENGVGPQTGVVP</sequence>
<feature type="compositionally biased region" description="Acidic residues" evidence="1">
    <location>
        <begin position="29"/>
        <end position="39"/>
    </location>
</feature>
<accession>A0ABW0FUF7</accession>
<feature type="region of interest" description="Disordered" evidence="1">
    <location>
        <begin position="1"/>
        <end position="51"/>
    </location>
</feature>
<protein>
    <submittedName>
        <fullName evidence="2">Uncharacterized protein</fullName>
    </submittedName>
</protein>
<dbReference type="RefSeq" id="WP_374038759.1">
    <property type="nucleotide sequence ID" value="NZ_CP169082.1"/>
</dbReference>
<comment type="caution">
    <text evidence="2">The sequence shown here is derived from an EMBL/GenBank/DDBJ whole genome shotgun (WGS) entry which is preliminary data.</text>
</comment>
<dbReference type="Proteomes" id="UP001596152">
    <property type="component" value="Unassembled WGS sequence"/>
</dbReference>
<evidence type="ECO:0000256" key="1">
    <source>
        <dbReference type="SAM" id="MobiDB-lite"/>
    </source>
</evidence>
<keyword evidence="3" id="KW-1185">Reference proteome</keyword>
<proteinExistence type="predicted"/>